<dbReference type="InterPro" id="IPR012047">
    <property type="entry name" value="AcnX"/>
</dbReference>
<protein>
    <recommendedName>
        <fullName evidence="7">DUF521 domain protein</fullName>
    </recommendedName>
</protein>
<keyword evidence="1" id="KW-0408">Iron</keyword>
<feature type="domain" description="Phosphomevalonate dehydratase small subunit-like" evidence="3">
    <location>
        <begin position="30"/>
        <end position="115"/>
    </location>
</feature>
<evidence type="ECO:0000256" key="2">
    <source>
        <dbReference type="ARBA" id="ARBA00023239"/>
    </source>
</evidence>
<dbReference type="SUPFAM" id="SSF52016">
    <property type="entry name" value="LeuD/IlvD-like"/>
    <property type="match status" value="1"/>
</dbReference>
<evidence type="ECO:0000259" key="3">
    <source>
        <dbReference type="Pfam" id="PF01989"/>
    </source>
</evidence>
<name>A0ABR4FNN4_9EURO</name>
<evidence type="ECO:0000313" key="6">
    <source>
        <dbReference type="Proteomes" id="UP001610563"/>
    </source>
</evidence>
<dbReference type="InterPro" id="IPR007506">
    <property type="entry name" value="PMDh-L-like_dom"/>
</dbReference>
<dbReference type="Proteomes" id="UP001610563">
    <property type="component" value="Unassembled WGS sequence"/>
</dbReference>
<dbReference type="Gene3D" id="3.50.30.10">
    <property type="entry name" value="Phosphohistidine domain"/>
    <property type="match status" value="1"/>
</dbReference>
<proteinExistence type="predicted"/>
<keyword evidence="6" id="KW-1185">Reference proteome</keyword>
<dbReference type="Pfam" id="PF01989">
    <property type="entry name" value="AcnX_swivel_put"/>
    <property type="match status" value="1"/>
</dbReference>
<dbReference type="CDD" id="cd01356">
    <property type="entry name" value="AcnX_swivel"/>
    <property type="match status" value="1"/>
</dbReference>
<evidence type="ECO:0000259" key="4">
    <source>
        <dbReference type="Pfam" id="PF04412"/>
    </source>
</evidence>
<sequence length="611" mass="65545">MTSDAKLIFQGTAYINGQATGILLPSDEPLSFWGGVNPSTGEIVDRHHELSGRYLQHSVLAIPSGRGSCSASGVILELLRNGKGPNAIIFERQEEILTLGVMVAEEIFGMAIPIVRLLPGDFRKLLGLGGARVEVRDGCVRIGKKCSKDSNSCSLVLAVDIDRPSIHAGSVNLSPIDQAMLEGAHGEAARVSMRIILRMASLLGAKELMDVSQVHVDGCLYTGPASLAVAETLRDWGGQVRVPTSLNSISIDLTRWRAQEIDPVFAGHAQSLAQAYIDMGAQPTFTCAPYQLESAPKFGEQVAWAESNAVVYANSVLGARTMKYPDFLDIAIALTGRAPRGGPHIDANRRASLVVTVAGIDDPRTVDDSFYPLLGYHVGSVAANRIPVIVGISSLVPTRDNLKAFGAAFATLSSAPMFHILGVTPESTTLDAVLSKDLEIQSISVSLDALTSCWEQLNTASPGQDVGLISLGNPHFSLQEIRHLAQLCRGRQKGDAVTVIITCSRACYGLATQAGLIKELEKFGIQFVTDTCWCMIGEPIILPSTKAIMTNSAKYAHYGPGITGRQFVFGSLAQCVDSACEAGFLQRKPLWLISKGHEVRDKHQGIYRVDK</sequence>
<comment type="caution">
    <text evidence="5">The sequence shown here is derived from an EMBL/GenBank/DDBJ whole genome shotgun (WGS) entry which is preliminary data.</text>
</comment>
<dbReference type="PANTHER" id="PTHR36577:SF3">
    <property type="entry name" value="DUF521 DOMAIN PROTEIN (AFU_ORTHOLOGUE AFUA_6G00490)"/>
    <property type="match status" value="1"/>
</dbReference>
<gene>
    <name evidence="5" type="ORF">BJX66DRAFT_316018</name>
</gene>
<dbReference type="EMBL" id="JBFTWV010000163">
    <property type="protein sequence ID" value="KAL2784882.1"/>
    <property type="molecule type" value="Genomic_DNA"/>
</dbReference>
<evidence type="ECO:0000256" key="1">
    <source>
        <dbReference type="ARBA" id="ARBA00023004"/>
    </source>
</evidence>
<accession>A0ABR4FNN4</accession>
<dbReference type="CDD" id="cd01355">
    <property type="entry name" value="AcnX"/>
    <property type="match status" value="1"/>
</dbReference>
<reference evidence="5 6" key="1">
    <citation type="submission" date="2024-07" db="EMBL/GenBank/DDBJ databases">
        <title>Section-level genome sequencing and comparative genomics of Aspergillus sections Usti and Cavernicolus.</title>
        <authorList>
            <consortium name="Lawrence Berkeley National Laboratory"/>
            <person name="Nybo J.L."/>
            <person name="Vesth T.C."/>
            <person name="Theobald S."/>
            <person name="Frisvad J.C."/>
            <person name="Larsen T.O."/>
            <person name="Kjaerboelling I."/>
            <person name="Rothschild-Mancinelli K."/>
            <person name="Lyhne E.K."/>
            <person name="Kogle M.E."/>
            <person name="Barry K."/>
            <person name="Clum A."/>
            <person name="Na H."/>
            <person name="Ledsgaard L."/>
            <person name="Lin J."/>
            <person name="Lipzen A."/>
            <person name="Kuo A."/>
            <person name="Riley R."/>
            <person name="Mondo S."/>
            <person name="Labutti K."/>
            <person name="Haridas S."/>
            <person name="Pangalinan J."/>
            <person name="Salamov A.A."/>
            <person name="Simmons B.A."/>
            <person name="Magnuson J.K."/>
            <person name="Chen J."/>
            <person name="Drula E."/>
            <person name="Henrissat B."/>
            <person name="Wiebenga A."/>
            <person name="Lubbers R.J."/>
            <person name="Gomes A.C."/>
            <person name="Makela M.R."/>
            <person name="Stajich J."/>
            <person name="Grigoriev I.V."/>
            <person name="Mortensen U.H."/>
            <person name="De Vries R.P."/>
            <person name="Baker S.E."/>
            <person name="Andersen M.R."/>
        </authorList>
    </citation>
    <scope>NUCLEOTIDE SEQUENCE [LARGE SCALE GENOMIC DNA]</scope>
    <source>
        <strain evidence="5 6">CBS 209.92</strain>
    </source>
</reference>
<dbReference type="InterPro" id="IPR002840">
    <property type="entry name" value="PMDh-S-like_dom"/>
</dbReference>
<dbReference type="PANTHER" id="PTHR36577">
    <property type="entry name" value="DUF521 DOMAIN PROTEIN (AFU_ORTHOLOGUE AFUA_6G00490)"/>
    <property type="match status" value="1"/>
</dbReference>
<feature type="domain" description="Phosphomevalonate dehydratase large subunit-like" evidence="4">
    <location>
        <begin position="172"/>
        <end position="577"/>
    </location>
</feature>
<dbReference type="Pfam" id="PF04412">
    <property type="entry name" value="AcnX"/>
    <property type="match status" value="1"/>
</dbReference>
<dbReference type="PIRSF" id="PIRSF036630">
    <property type="entry name" value="UCP036630"/>
    <property type="match status" value="1"/>
</dbReference>
<keyword evidence="2" id="KW-0456">Lyase</keyword>
<organism evidence="5 6">
    <name type="scientific">Aspergillus keveii</name>
    <dbReference type="NCBI Taxonomy" id="714993"/>
    <lineage>
        <taxon>Eukaryota</taxon>
        <taxon>Fungi</taxon>
        <taxon>Dikarya</taxon>
        <taxon>Ascomycota</taxon>
        <taxon>Pezizomycotina</taxon>
        <taxon>Eurotiomycetes</taxon>
        <taxon>Eurotiomycetidae</taxon>
        <taxon>Eurotiales</taxon>
        <taxon>Aspergillaceae</taxon>
        <taxon>Aspergillus</taxon>
        <taxon>Aspergillus subgen. Nidulantes</taxon>
    </lineage>
</organism>
<evidence type="ECO:0008006" key="7">
    <source>
        <dbReference type="Google" id="ProtNLM"/>
    </source>
</evidence>
<evidence type="ECO:0000313" key="5">
    <source>
        <dbReference type="EMBL" id="KAL2784882.1"/>
    </source>
</evidence>